<protein>
    <submittedName>
        <fullName evidence="1">Uncharacterized protein</fullName>
    </submittedName>
</protein>
<dbReference type="OrthoDB" id="2506088at2759"/>
<dbReference type="Proteomes" id="UP000037035">
    <property type="component" value="Unassembled WGS sequence"/>
</dbReference>
<sequence>MISTPVPGQALHACRMCNLKASSMRERKTPDYVFWFLGLNSD</sequence>
<keyword evidence="2" id="KW-1185">Reference proteome</keyword>
<organism evidence="1 2">
    <name type="scientific">Puccinia sorghi</name>
    <dbReference type="NCBI Taxonomy" id="27349"/>
    <lineage>
        <taxon>Eukaryota</taxon>
        <taxon>Fungi</taxon>
        <taxon>Dikarya</taxon>
        <taxon>Basidiomycota</taxon>
        <taxon>Pucciniomycotina</taxon>
        <taxon>Pucciniomycetes</taxon>
        <taxon>Pucciniales</taxon>
        <taxon>Pucciniaceae</taxon>
        <taxon>Puccinia</taxon>
    </lineage>
</organism>
<feature type="non-terminal residue" evidence="1">
    <location>
        <position position="42"/>
    </location>
</feature>
<name>A0A0L6UCB3_9BASI</name>
<evidence type="ECO:0000313" key="1">
    <source>
        <dbReference type="EMBL" id="KNZ46176.1"/>
    </source>
</evidence>
<comment type="caution">
    <text evidence="1">The sequence shown here is derived from an EMBL/GenBank/DDBJ whole genome shotgun (WGS) entry which is preliminary data.</text>
</comment>
<dbReference type="AlphaFoldDB" id="A0A0L6UCB3"/>
<accession>A0A0L6UCB3</accession>
<evidence type="ECO:0000313" key="2">
    <source>
        <dbReference type="Proteomes" id="UP000037035"/>
    </source>
</evidence>
<reference evidence="1 2" key="1">
    <citation type="submission" date="2015-08" db="EMBL/GenBank/DDBJ databases">
        <title>Next Generation Sequencing and Analysis of the Genome of Puccinia sorghi L Schw, the Causal Agent of Maize Common Rust.</title>
        <authorList>
            <person name="Rochi L."/>
            <person name="Burguener G."/>
            <person name="Darino M."/>
            <person name="Turjanski A."/>
            <person name="Kreff E."/>
            <person name="Dieguez M.J."/>
            <person name="Sacco F."/>
        </authorList>
    </citation>
    <scope>NUCLEOTIDE SEQUENCE [LARGE SCALE GENOMIC DNA]</scope>
    <source>
        <strain evidence="1 2">RO10H11247</strain>
    </source>
</reference>
<dbReference type="EMBL" id="LAVV01012935">
    <property type="protein sequence ID" value="KNZ46176.1"/>
    <property type="molecule type" value="Genomic_DNA"/>
</dbReference>
<gene>
    <name evidence="1" type="ORF">VP01_7497g1</name>
</gene>
<proteinExistence type="predicted"/>
<dbReference type="VEuPathDB" id="FungiDB:VP01_7497g1"/>